<proteinExistence type="inferred from homology"/>
<evidence type="ECO:0000256" key="1">
    <source>
        <dbReference type="ARBA" id="ARBA00003823"/>
    </source>
</evidence>
<dbReference type="OMA" id="AMYKTYK"/>
<dbReference type="Proteomes" id="UP000007875">
    <property type="component" value="Unassembled WGS sequence"/>
</dbReference>
<dbReference type="InterPro" id="IPR027312">
    <property type="entry name" value="Sda1"/>
</dbReference>
<comment type="similarity">
    <text evidence="2 7">Belongs to the SDA1 family.</text>
</comment>
<organism evidence="11 12">
    <name type="scientific">Ciona savignyi</name>
    <name type="common">Pacific transparent sea squirt</name>
    <dbReference type="NCBI Taxonomy" id="51511"/>
    <lineage>
        <taxon>Eukaryota</taxon>
        <taxon>Metazoa</taxon>
        <taxon>Chordata</taxon>
        <taxon>Tunicata</taxon>
        <taxon>Ascidiacea</taxon>
        <taxon>Phlebobranchia</taxon>
        <taxon>Cionidae</taxon>
        <taxon>Ciona</taxon>
    </lineage>
</organism>
<evidence type="ECO:0000313" key="11">
    <source>
        <dbReference type="Ensembl" id="ENSCSAVP00000010475.1"/>
    </source>
</evidence>
<evidence type="ECO:0000256" key="5">
    <source>
        <dbReference type="ARBA" id="ARBA00022927"/>
    </source>
</evidence>
<evidence type="ECO:0000256" key="2">
    <source>
        <dbReference type="ARBA" id="ARBA00005783"/>
    </source>
</evidence>
<dbReference type="eggNOG" id="KOG2229">
    <property type="taxonomic scope" value="Eukaryota"/>
</dbReference>
<comment type="subcellular location">
    <subcellularLocation>
        <location evidence="7">Nucleus</location>
        <location evidence="7">Nucleolus</location>
    </subcellularLocation>
</comment>
<dbReference type="GO" id="GO:0000055">
    <property type="term" value="P:ribosomal large subunit export from nucleus"/>
    <property type="evidence" value="ECO:0007669"/>
    <property type="project" value="UniProtKB-UniRule"/>
</dbReference>
<dbReference type="FunCoup" id="H2YYR4">
    <property type="interactions" value="144"/>
</dbReference>
<reference evidence="12" key="1">
    <citation type="submission" date="2003-08" db="EMBL/GenBank/DDBJ databases">
        <authorList>
            <person name="Birren B."/>
            <person name="Nusbaum C."/>
            <person name="Abebe A."/>
            <person name="Abouelleil A."/>
            <person name="Adekoya E."/>
            <person name="Ait-zahra M."/>
            <person name="Allen N."/>
            <person name="Allen T."/>
            <person name="An P."/>
            <person name="Anderson M."/>
            <person name="Anderson S."/>
            <person name="Arachchi H."/>
            <person name="Armbruster J."/>
            <person name="Bachantsang P."/>
            <person name="Baldwin J."/>
            <person name="Barry A."/>
            <person name="Bayul T."/>
            <person name="Blitshsteyn B."/>
            <person name="Bloom T."/>
            <person name="Blye J."/>
            <person name="Boguslavskiy L."/>
            <person name="Borowsky M."/>
            <person name="Boukhgalter B."/>
            <person name="Brunache A."/>
            <person name="Butler J."/>
            <person name="Calixte N."/>
            <person name="Calvo S."/>
            <person name="Camarata J."/>
            <person name="Campo K."/>
            <person name="Chang J."/>
            <person name="Cheshatsang Y."/>
            <person name="Citroen M."/>
            <person name="Collymore A."/>
            <person name="Considine T."/>
            <person name="Cook A."/>
            <person name="Cooke P."/>
            <person name="Corum B."/>
            <person name="Cuomo C."/>
            <person name="David R."/>
            <person name="Dawoe T."/>
            <person name="Degray S."/>
            <person name="Dodge S."/>
            <person name="Dooley K."/>
            <person name="Dorje P."/>
            <person name="Dorjee K."/>
            <person name="Dorris L."/>
            <person name="Duffey N."/>
            <person name="Dupes A."/>
            <person name="Elkins T."/>
            <person name="Engels R."/>
            <person name="Erickson J."/>
            <person name="Farina A."/>
            <person name="Faro S."/>
            <person name="Ferreira P."/>
            <person name="Fischer H."/>
            <person name="Fitzgerald M."/>
            <person name="Foley K."/>
            <person name="Gage D."/>
            <person name="Galagan J."/>
            <person name="Gearin G."/>
            <person name="Gnerre S."/>
            <person name="Gnirke A."/>
            <person name="Goyette A."/>
            <person name="Graham J."/>
            <person name="Grandbois E."/>
            <person name="Gyaltsen K."/>
            <person name="Hafez N."/>
            <person name="Hagopian D."/>
            <person name="Hagos B."/>
            <person name="Hall J."/>
            <person name="Hatcher B."/>
            <person name="Heller A."/>
            <person name="Higgins H."/>
            <person name="Honan T."/>
            <person name="Horn A."/>
            <person name="Houde N."/>
            <person name="Hughes L."/>
            <person name="Hulme W."/>
            <person name="Husby E."/>
            <person name="Iliev I."/>
            <person name="Jaffe D."/>
            <person name="Jones C."/>
            <person name="Kamal M."/>
            <person name="Kamat A."/>
            <person name="Kamvysselis M."/>
            <person name="Karlsson E."/>
            <person name="Kells C."/>
            <person name="Kieu A."/>
            <person name="Kisner P."/>
            <person name="Kodira C."/>
            <person name="Kulbokas E."/>
            <person name="Labutti K."/>
            <person name="Lama D."/>
            <person name="Landers T."/>
            <person name="Leger J."/>
            <person name="Levine S."/>
            <person name="Lewis D."/>
            <person name="Lewis T."/>
            <person name="Lindblad-toh K."/>
            <person name="Liu X."/>
            <person name="Lokyitsang T."/>
            <person name="Lokyitsang Y."/>
            <person name="Lucien O."/>
            <person name="Lui A."/>
            <person name="Ma L.J."/>
            <person name="Mabbitt R."/>
            <person name="Macdonald J."/>
            <person name="Maclean C."/>
            <person name="Major J."/>
            <person name="Manning J."/>
            <person name="Marabella R."/>
            <person name="Maru K."/>
            <person name="Matthews C."/>
            <person name="Mauceli E."/>
            <person name="Mccarthy M."/>
            <person name="Mcdonough S."/>
            <person name="Mcghee T."/>
            <person name="Meldrim J."/>
            <person name="Meneus L."/>
            <person name="Mesirov J."/>
            <person name="Mihalev A."/>
            <person name="Mihova T."/>
            <person name="Mikkelsen T."/>
            <person name="Mlenga V."/>
            <person name="Moru K."/>
            <person name="Mozes J."/>
            <person name="Mulrain L."/>
            <person name="Munson G."/>
            <person name="Naylor J."/>
            <person name="Newes C."/>
            <person name="Nguyen C."/>
            <person name="Nguyen N."/>
            <person name="Nguyen T."/>
            <person name="Nicol R."/>
            <person name="Nielsen C."/>
            <person name="Nizzari M."/>
            <person name="Norbu C."/>
            <person name="Norbu N."/>
            <person name="O'donnell P."/>
            <person name="Okoawo O."/>
            <person name="O'leary S."/>
            <person name="Omotosho B."/>
            <person name="O'neill K."/>
            <person name="Osman S."/>
            <person name="Parker S."/>
            <person name="Perrin D."/>
            <person name="Phunkhang P."/>
            <person name="Piqani B."/>
            <person name="Purcell S."/>
            <person name="Rachupka T."/>
            <person name="Ramasamy U."/>
            <person name="Rameau R."/>
            <person name="Ray V."/>
            <person name="Raymond C."/>
            <person name="Retta R."/>
            <person name="Richardson S."/>
            <person name="Rise C."/>
            <person name="Rodriguez J."/>
            <person name="Rogers J."/>
            <person name="Rogov P."/>
            <person name="Rutman M."/>
            <person name="Schupbach R."/>
            <person name="Seaman C."/>
            <person name="Settipalli S."/>
            <person name="Sharpe T."/>
            <person name="Sheridan J."/>
            <person name="Sherpa N."/>
            <person name="Shi J."/>
            <person name="Smirnov S."/>
            <person name="Smith C."/>
            <person name="Sougnez C."/>
            <person name="Spencer B."/>
            <person name="Stalker J."/>
            <person name="Stange-thomann N."/>
            <person name="Stavropoulos S."/>
            <person name="Stetson K."/>
            <person name="Stone C."/>
            <person name="Stone S."/>
            <person name="Stubbs M."/>
            <person name="Talamas J."/>
            <person name="Tchuinga P."/>
            <person name="Tenzing P."/>
            <person name="Tesfaye S."/>
            <person name="Theodore J."/>
            <person name="Thoulutsang Y."/>
            <person name="Topham K."/>
            <person name="Towey S."/>
            <person name="Tsamla T."/>
            <person name="Tsomo N."/>
            <person name="Vallee D."/>
            <person name="Vassiliev H."/>
            <person name="Venkataraman V."/>
            <person name="Vinson J."/>
            <person name="Vo A."/>
            <person name="Wade C."/>
            <person name="Wang S."/>
            <person name="Wangchuk T."/>
            <person name="Wangdi T."/>
            <person name="Whittaker C."/>
            <person name="Wilkinson J."/>
            <person name="Wu Y."/>
            <person name="Wyman D."/>
            <person name="Yadav S."/>
            <person name="Yang S."/>
            <person name="Yang X."/>
            <person name="Yeager S."/>
            <person name="Yee E."/>
            <person name="Young G."/>
            <person name="Zainoun J."/>
            <person name="Zembeck L."/>
            <person name="Zimmer A."/>
            <person name="Zody M."/>
            <person name="Lander E."/>
        </authorList>
    </citation>
    <scope>NUCLEOTIDE SEQUENCE [LARGE SCALE GENOMIC DNA]</scope>
</reference>
<keyword evidence="5 7" id="KW-0653">Protein transport</keyword>
<keyword evidence="12" id="KW-1185">Reference proteome</keyword>
<evidence type="ECO:0000259" key="10">
    <source>
        <dbReference type="Pfam" id="PF21638"/>
    </source>
</evidence>
<dbReference type="GeneTree" id="ENSGT00390000010355"/>
<dbReference type="InterPro" id="IPR048292">
    <property type="entry name" value="SDA1_C"/>
</dbReference>
<protein>
    <recommendedName>
        <fullName evidence="7">Protein SDA1</fullName>
    </recommendedName>
</protein>
<keyword evidence="3 7" id="KW-0813">Transport</keyword>
<name>H2YYR4_CIOSA</name>
<dbReference type="InterPro" id="IPR007949">
    <property type="entry name" value="SDA1_MD"/>
</dbReference>
<evidence type="ECO:0000259" key="8">
    <source>
        <dbReference type="Pfam" id="PF05285"/>
    </source>
</evidence>
<evidence type="ECO:0000256" key="4">
    <source>
        <dbReference type="ARBA" id="ARBA00022517"/>
    </source>
</evidence>
<evidence type="ECO:0000313" key="12">
    <source>
        <dbReference type="Proteomes" id="UP000007875"/>
    </source>
</evidence>
<reference evidence="11" key="2">
    <citation type="submission" date="2025-08" db="UniProtKB">
        <authorList>
            <consortium name="Ensembl"/>
        </authorList>
    </citation>
    <scope>IDENTIFICATION</scope>
</reference>
<feature type="domain" description="SDA1 C-terminal" evidence="10">
    <location>
        <begin position="664"/>
        <end position="707"/>
    </location>
</feature>
<dbReference type="Pfam" id="PF21638">
    <property type="entry name" value="SDA1_C"/>
    <property type="match status" value="1"/>
</dbReference>
<dbReference type="PANTHER" id="PTHR12730:SF0">
    <property type="entry name" value="PROTEIN SDA1 HOMOLOG"/>
    <property type="match status" value="1"/>
</dbReference>
<dbReference type="STRING" id="51511.ENSCSAVP00000010475"/>
<dbReference type="AlphaFoldDB" id="H2YYR4"/>
<evidence type="ECO:0000259" key="9">
    <source>
        <dbReference type="Pfam" id="PF08158"/>
    </source>
</evidence>
<sequence>AMGRTNQLPDNLPQLQNLIKRDPESYRAEFEQQYRRYESNLQVFLLQPSEDAKSLSELTMFIGQVANCYPDLVGEFPEQLCEILKRHASALNPEIRMMFCRALMLLRNKNLISPSSLFELFFQLFRCPDKLLRKTLYNFIIQDIKNLNTGHKDNKLNRTLQNFMYTMLSDSNEMAAKMSLTVMADLYHRKVWNDAKTVNVISTACFSKFTKVLSASLRFFLGQDKQDSASDGDSEEEGPSARDIIMRFATNKKSTRAKAKRDKALKALNRHKRKSKKQNTDFSAIHLLHDPQGFSERLFKQLQKCNESFEVRLLYIIVISRVVGIHQLFLFNFYPFVQRFLQPHQRDVTKILLSVAQASHELVPPEIIRPIIMTIANNFVSERNSGEVMGVGLNAVREICSRCPLAMTEDLLRDLTQYKTRHDKSVTTAARSLIQLYRRINPAMLLRKDRGKPTEASTELQTSEYGQLVVRDYIPGTEALPEVPEIDESDPVQDGWEICSNASDNDGSWIDVSSDEEYFTASKAIILGVVGMACQQNSKNRYQHEYFFFFQSKVPTEDPTEQMDPETKVQKAQAISQMRIITQEEFQKVKAQQAAKEVLPAARKRKVVTLNEQQSGELVALNDIELVHKRRPHDRESRMALVLAGREDREKFGRKKAKMDPFASTTNKEKLKKKPFMMVREKMKKKKSGRSFRDKQLALRASLLKRAK</sequence>
<dbReference type="InterPro" id="IPR012977">
    <property type="entry name" value="SDA1_N"/>
</dbReference>
<keyword evidence="6 7" id="KW-0539">Nucleus</keyword>
<reference evidence="11" key="3">
    <citation type="submission" date="2025-09" db="UniProtKB">
        <authorList>
            <consortium name="Ensembl"/>
        </authorList>
    </citation>
    <scope>IDENTIFICATION</scope>
</reference>
<feature type="domain" description="SDA1 N-terminal" evidence="9">
    <location>
        <begin position="61"/>
        <end position="421"/>
    </location>
</feature>
<dbReference type="InParanoid" id="H2YYR4"/>
<dbReference type="GO" id="GO:0015031">
    <property type="term" value="P:protein transport"/>
    <property type="evidence" value="ECO:0007669"/>
    <property type="project" value="UniProtKB-KW"/>
</dbReference>
<dbReference type="InterPro" id="IPR016024">
    <property type="entry name" value="ARM-type_fold"/>
</dbReference>
<dbReference type="Ensembl" id="ENSCSAVT00000010602.1">
    <property type="protein sequence ID" value="ENSCSAVP00000010475.1"/>
    <property type="gene ID" value="ENSCSAVG00000006170.1"/>
</dbReference>
<feature type="domain" description="SDA1 middle" evidence="8">
    <location>
        <begin position="545"/>
        <end position="645"/>
    </location>
</feature>
<keyword evidence="4 7" id="KW-0690">Ribosome biogenesis</keyword>
<comment type="function">
    <text evidence="1 7">Required for 60S pre-ribosomal subunits export to the cytoplasm.</text>
</comment>
<evidence type="ECO:0000256" key="6">
    <source>
        <dbReference type="ARBA" id="ARBA00023242"/>
    </source>
</evidence>
<dbReference type="Pfam" id="PF05285">
    <property type="entry name" value="SDA1_dom"/>
    <property type="match status" value="1"/>
</dbReference>
<dbReference type="GO" id="GO:0005730">
    <property type="term" value="C:nucleolus"/>
    <property type="evidence" value="ECO:0007669"/>
    <property type="project" value="UniProtKB-SubCell"/>
</dbReference>
<dbReference type="GO" id="GO:0042273">
    <property type="term" value="P:ribosomal large subunit biogenesis"/>
    <property type="evidence" value="ECO:0007669"/>
    <property type="project" value="UniProtKB-UniRule"/>
</dbReference>
<dbReference type="SUPFAM" id="SSF48371">
    <property type="entry name" value="ARM repeat"/>
    <property type="match status" value="1"/>
</dbReference>
<evidence type="ECO:0000256" key="7">
    <source>
        <dbReference type="RuleBase" id="RU365057"/>
    </source>
</evidence>
<dbReference type="PANTHER" id="PTHR12730">
    <property type="entry name" value="HSDA/SDA1-RELATED"/>
    <property type="match status" value="1"/>
</dbReference>
<dbReference type="Pfam" id="PF08158">
    <property type="entry name" value="SDA1_HEAT"/>
    <property type="match status" value="1"/>
</dbReference>
<evidence type="ECO:0000256" key="3">
    <source>
        <dbReference type="ARBA" id="ARBA00022448"/>
    </source>
</evidence>
<accession>H2YYR4</accession>